<proteinExistence type="predicted"/>
<organism evidence="3 4">
    <name type="scientific">Candidatus Roizmanbacteria bacterium RIFOXYD1_FULL_38_12</name>
    <dbReference type="NCBI Taxonomy" id="1802093"/>
    <lineage>
        <taxon>Bacteria</taxon>
        <taxon>Candidatus Roizmaniibacteriota</taxon>
    </lineage>
</organism>
<dbReference type="InterPro" id="IPR051532">
    <property type="entry name" value="Ester_Hydrolysis_Enzymes"/>
</dbReference>
<dbReference type="Proteomes" id="UP000177050">
    <property type="component" value="Unassembled WGS sequence"/>
</dbReference>
<keyword evidence="1" id="KW-1133">Transmembrane helix</keyword>
<keyword evidence="1" id="KW-0472">Membrane</keyword>
<dbReference type="EMBL" id="MGBR01000001">
    <property type="protein sequence ID" value="OGK74148.1"/>
    <property type="molecule type" value="Genomic_DNA"/>
</dbReference>
<dbReference type="Gene3D" id="3.40.50.1110">
    <property type="entry name" value="SGNH hydrolase"/>
    <property type="match status" value="1"/>
</dbReference>
<evidence type="ECO:0000313" key="3">
    <source>
        <dbReference type="EMBL" id="OGK74148.1"/>
    </source>
</evidence>
<sequence>MQKNKIQTLPIILIILVIVLIISGFFVFKNYNKKERNQVNDAHISYIPFGDSFTIGLGVPESHRLPNLMVEHFAKEGINIGILENPAVSGYTVDDVIQFELPVLETLKPDFVTVFIGTNDSFSRTDVKLFESDYKKLLDKLQKLLVNPKKIVLITIPDYSQFPGLKQYKNNNLPHLISSYNEIIKQESIKRDLFLADIYPVSQTMTEEKDFISDGIHPSKAGYMKWEKVIYPKVKKLLLN</sequence>
<feature type="transmembrane region" description="Helical" evidence="1">
    <location>
        <begin position="6"/>
        <end position="28"/>
    </location>
</feature>
<feature type="domain" description="SGNH hydrolase-type esterase" evidence="2">
    <location>
        <begin position="49"/>
        <end position="223"/>
    </location>
</feature>
<keyword evidence="1" id="KW-0812">Transmembrane</keyword>
<comment type="caution">
    <text evidence="3">The sequence shown here is derived from an EMBL/GenBank/DDBJ whole genome shotgun (WGS) entry which is preliminary data.</text>
</comment>
<dbReference type="InterPro" id="IPR036514">
    <property type="entry name" value="SGNH_hydro_sf"/>
</dbReference>
<gene>
    <name evidence="3" type="ORF">A3K52_05265</name>
</gene>
<dbReference type="Pfam" id="PF13472">
    <property type="entry name" value="Lipase_GDSL_2"/>
    <property type="match status" value="1"/>
</dbReference>
<name>A0A1F7L201_9BACT</name>
<protein>
    <recommendedName>
        <fullName evidence="2">SGNH hydrolase-type esterase domain-containing protein</fullName>
    </recommendedName>
</protein>
<dbReference type="SUPFAM" id="SSF52266">
    <property type="entry name" value="SGNH hydrolase"/>
    <property type="match status" value="1"/>
</dbReference>
<reference evidence="3 4" key="1">
    <citation type="journal article" date="2016" name="Nat. Commun.">
        <title>Thousands of microbial genomes shed light on interconnected biogeochemical processes in an aquifer system.</title>
        <authorList>
            <person name="Anantharaman K."/>
            <person name="Brown C.T."/>
            <person name="Hug L.A."/>
            <person name="Sharon I."/>
            <person name="Castelle C.J."/>
            <person name="Probst A.J."/>
            <person name="Thomas B.C."/>
            <person name="Singh A."/>
            <person name="Wilkins M.J."/>
            <person name="Karaoz U."/>
            <person name="Brodie E.L."/>
            <person name="Williams K.H."/>
            <person name="Hubbard S.S."/>
            <person name="Banfield J.F."/>
        </authorList>
    </citation>
    <scope>NUCLEOTIDE SEQUENCE [LARGE SCALE GENOMIC DNA]</scope>
</reference>
<evidence type="ECO:0000256" key="1">
    <source>
        <dbReference type="SAM" id="Phobius"/>
    </source>
</evidence>
<evidence type="ECO:0000313" key="4">
    <source>
        <dbReference type="Proteomes" id="UP000177050"/>
    </source>
</evidence>
<dbReference type="AlphaFoldDB" id="A0A1F7L201"/>
<dbReference type="PANTHER" id="PTHR30383">
    <property type="entry name" value="THIOESTERASE 1/PROTEASE 1/LYSOPHOSPHOLIPASE L1"/>
    <property type="match status" value="1"/>
</dbReference>
<accession>A0A1F7L201</accession>
<evidence type="ECO:0000259" key="2">
    <source>
        <dbReference type="Pfam" id="PF13472"/>
    </source>
</evidence>
<dbReference type="InterPro" id="IPR013830">
    <property type="entry name" value="SGNH_hydro"/>
</dbReference>